<keyword evidence="2" id="KW-1185">Reference proteome</keyword>
<comment type="caution">
    <text evidence="1">The sequence shown here is derived from an EMBL/GenBank/DDBJ whole genome shotgun (WGS) entry which is preliminary data.</text>
</comment>
<accession>A0ABQ8DJX6</accession>
<evidence type="ECO:0000313" key="2">
    <source>
        <dbReference type="Proteomes" id="UP000824890"/>
    </source>
</evidence>
<dbReference type="Proteomes" id="UP000824890">
    <property type="component" value="Unassembled WGS sequence"/>
</dbReference>
<sequence>MKRGAVIAVTRESRLCDTVEKSMIGSNKVERSSARSSVVSRFRRECMNWCRPDSFGLDRRLGTDHSTIIEWPAWADHSMIVEWFDSPITRRSSSGLLGSTTRRPWSCSMVGPLDNRRVAFLGRPMLGLLVDQRVACLGRPLDDRRAVCEFGMIAPSIFKTTGCFGVSDKSFQRTSAATAPMANAYANATDLEKIENLAATFCHRKCNETSSRFLFLNIKGNDKSYQTP</sequence>
<name>A0ABQ8DJX6_BRANA</name>
<proteinExistence type="predicted"/>
<organism evidence="1 2">
    <name type="scientific">Brassica napus</name>
    <name type="common">Rape</name>
    <dbReference type="NCBI Taxonomy" id="3708"/>
    <lineage>
        <taxon>Eukaryota</taxon>
        <taxon>Viridiplantae</taxon>
        <taxon>Streptophyta</taxon>
        <taxon>Embryophyta</taxon>
        <taxon>Tracheophyta</taxon>
        <taxon>Spermatophyta</taxon>
        <taxon>Magnoliopsida</taxon>
        <taxon>eudicotyledons</taxon>
        <taxon>Gunneridae</taxon>
        <taxon>Pentapetalae</taxon>
        <taxon>rosids</taxon>
        <taxon>malvids</taxon>
        <taxon>Brassicales</taxon>
        <taxon>Brassicaceae</taxon>
        <taxon>Brassiceae</taxon>
        <taxon>Brassica</taxon>
    </lineage>
</organism>
<dbReference type="EMBL" id="JAGKQM010000004">
    <property type="protein sequence ID" value="KAH0929033.1"/>
    <property type="molecule type" value="Genomic_DNA"/>
</dbReference>
<protein>
    <submittedName>
        <fullName evidence="1">Uncharacterized protein</fullName>
    </submittedName>
</protein>
<gene>
    <name evidence="1" type="ORF">HID58_014760</name>
</gene>
<evidence type="ECO:0000313" key="1">
    <source>
        <dbReference type="EMBL" id="KAH0929033.1"/>
    </source>
</evidence>
<reference evidence="1 2" key="1">
    <citation type="submission" date="2021-05" db="EMBL/GenBank/DDBJ databases">
        <title>Genome Assembly of Synthetic Allotetraploid Brassica napus Reveals Homoeologous Exchanges between Subgenomes.</title>
        <authorList>
            <person name="Davis J.T."/>
        </authorList>
    </citation>
    <scope>NUCLEOTIDE SEQUENCE [LARGE SCALE GENOMIC DNA]</scope>
    <source>
        <strain evidence="2">cv. Da-Ae</strain>
        <tissue evidence="1">Seedling</tissue>
    </source>
</reference>